<organism evidence="1 2">
    <name type="scientific">Puccinia striiformis f. sp. tritici</name>
    <dbReference type="NCBI Taxonomy" id="168172"/>
    <lineage>
        <taxon>Eukaryota</taxon>
        <taxon>Fungi</taxon>
        <taxon>Dikarya</taxon>
        <taxon>Basidiomycota</taxon>
        <taxon>Pucciniomycotina</taxon>
        <taxon>Pucciniomycetes</taxon>
        <taxon>Pucciniales</taxon>
        <taxon>Pucciniaceae</taxon>
        <taxon>Puccinia</taxon>
    </lineage>
</organism>
<comment type="caution">
    <text evidence="1">The sequence shown here is derived from an EMBL/GenBank/DDBJ whole genome shotgun (WGS) entry which is preliminary data.</text>
</comment>
<reference evidence="2" key="1">
    <citation type="journal article" date="2018" name="BMC Genomics">
        <title>Genomic insights into host adaptation between the wheat stripe rust pathogen (Puccinia striiformis f. sp. tritici) and the barley stripe rust pathogen (Puccinia striiformis f. sp. hordei).</title>
        <authorList>
            <person name="Xia C."/>
            <person name="Wang M."/>
            <person name="Yin C."/>
            <person name="Cornejo O.E."/>
            <person name="Hulbert S.H."/>
            <person name="Chen X."/>
        </authorList>
    </citation>
    <scope>NUCLEOTIDE SEQUENCE [LARGE SCALE GENOMIC DNA]</scope>
    <source>
        <strain evidence="2">93-210</strain>
    </source>
</reference>
<dbReference type="Proteomes" id="UP001060170">
    <property type="component" value="Chromosome 10"/>
</dbReference>
<gene>
    <name evidence="1" type="ORF">MJO28_010244</name>
</gene>
<sequence length="103" mass="11280">MSNQSQQSPSSHQAPSLPKAKEFKSIIFEFRSNENITSTGKGSLHSADSASPHLEFLSKTPPSTSILLHHPLTCQMRPLLDLSGPKSPPTSFPPLMLVFRRAL</sequence>
<keyword evidence="2" id="KW-1185">Reference proteome</keyword>
<dbReference type="EMBL" id="CM045874">
    <property type="protein sequence ID" value="KAI7944549.1"/>
    <property type="molecule type" value="Genomic_DNA"/>
</dbReference>
<accession>A0ACC0E3Y5</accession>
<protein>
    <submittedName>
        <fullName evidence="1">Uncharacterized protein</fullName>
    </submittedName>
</protein>
<evidence type="ECO:0000313" key="1">
    <source>
        <dbReference type="EMBL" id="KAI7944549.1"/>
    </source>
</evidence>
<evidence type="ECO:0000313" key="2">
    <source>
        <dbReference type="Proteomes" id="UP001060170"/>
    </source>
</evidence>
<proteinExistence type="predicted"/>
<reference evidence="2" key="2">
    <citation type="journal article" date="2018" name="Mol. Plant Microbe Interact.">
        <title>Genome sequence resources for the wheat stripe rust pathogen (Puccinia striiformis f. sp. tritici) and the barley stripe rust pathogen (Puccinia striiformis f. sp. hordei).</title>
        <authorList>
            <person name="Xia C."/>
            <person name="Wang M."/>
            <person name="Yin C."/>
            <person name="Cornejo O.E."/>
            <person name="Hulbert S.H."/>
            <person name="Chen X."/>
        </authorList>
    </citation>
    <scope>NUCLEOTIDE SEQUENCE [LARGE SCALE GENOMIC DNA]</scope>
    <source>
        <strain evidence="2">93-210</strain>
    </source>
</reference>
<name>A0ACC0E3Y5_9BASI</name>
<reference evidence="1 2" key="3">
    <citation type="journal article" date="2022" name="Microbiol. Spectr.">
        <title>Folding features and dynamics of 3D genome architecture in plant fungal pathogens.</title>
        <authorList>
            <person name="Xia C."/>
        </authorList>
    </citation>
    <scope>NUCLEOTIDE SEQUENCE [LARGE SCALE GENOMIC DNA]</scope>
    <source>
        <strain evidence="1 2">93-210</strain>
    </source>
</reference>